<dbReference type="EMBL" id="QUSZ01009781">
    <property type="protein sequence ID" value="RHX98747.1"/>
    <property type="molecule type" value="Genomic_DNA"/>
</dbReference>
<evidence type="ECO:0000313" key="1">
    <source>
        <dbReference type="EMBL" id="RHX98747.1"/>
    </source>
</evidence>
<reference evidence="1 2" key="1">
    <citation type="submission" date="2018-08" db="EMBL/GenBank/DDBJ databases">
        <title>Aphanomyces genome sequencing and annotation.</title>
        <authorList>
            <person name="Minardi D."/>
            <person name="Oidtmann B."/>
            <person name="Van Der Giezen M."/>
            <person name="Studholme D.J."/>
        </authorList>
    </citation>
    <scope>NUCLEOTIDE SEQUENCE [LARGE SCALE GENOMIC DNA]</scope>
    <source>
        <strain evidence="1 2">Kv</strain>
    </source>
</reference>
<gene>
    <name evidence="1" type="ORF">DYB36_008301</name>
</gene>
<name>A0A396ZYL7_APHAT</name>
<sequence length="338" mass="38147">VEVIKSLQCLLTFGKLPRGSIEATATLLGINRKTVSSICKGFINQGSSPSKKAGRFGPKLHYTQWFNADKDHRKFYLTKGEALKGRACKSTRFLPKVMFLAAVMRHRYDAGDNLVFDGKIGMWPFITKTTDSRSSRNRSAGTLVTTLVNVNAAVYQDFLLNRVSVEKFDNVFLIFQAVIRLVLEHNGDNQFRLPHMNKAAMRRAEEKHSMRMTAVLDESKLTILFIMKGAIGGRIEASEFPIFPGGHSYVVQEKAWMGDRVRKSYLRTVLHDDIEEASVILVAHLYDIHESGFVSLSHIGITRWDQELGRFVVPTDEVDDTATPVDDSTMTQVVNRQY</sequence>
<comment type="caution">
    <text evidence="1">The sequence shown here is derived from an EMBL/GenBank/DDBJ whole genome shotgun (WGS) entry which is preliminary data.</text>
</comment>
<protein>
    <submittedName>
        <fullName evidence="1">Uncharacterized protein</fullName>
    </submittedName>
</protein>
<organism evidence="1 2">
    <name type="scientific">Aphanomyces astaci</name>
    <name type="common">Crayfish plague agent</name>
    <dbReference type="NCBI Taxonomy" id="112090"/>
    <lineage>
        <taxon>Eukaryota</taxon>
        <taxon>Sar</taxon>
        <taxon>Stramenopiles</taxon>
        <taxon>Oomycota</taxon>
        <taxon>Saprolegniomycetes</taxon>
        <taxon>Saprolegniales</taxon>
        <taxon>Verrucalvaceae</taxon>
        <taxon>Aphanomyces</taxon>
    </lineage>
</organism>
<proteinExistence type="predicted"/>
<evidence type="ECO:0000313" key="2">
    <source>
        <dbReference type="Proteomes" id="UP000265427"/>
    </source>
</evidence>
<feature type="non-terminal residue" evidence="1">
    <location>
        <position position="1"/>
    </location>
</feature>
<dbReference type="PANTHER" id="PTHR47169:SF2">
    <property type="entry name" value="OS01G0541250 PROTEIN"/>
    <property type="match status" value="1"/>
</dbReference>
<dbReference type="PANTHER" id="PTHR47169">
    <property type="entry name" value="OS01G0541250 PROTEIN"/>
    <property type="match status" value="1"/>
</dbReference>
<accession>A0A396ZYL7</accession>
<dbReference type="VEuPathDB" id="FungiDB:H257_04777"/>
<dbReference type="AlphaFoldDB" id="A0A396ZYL7"/>
<dbReference type="Proteomes" id="UP000265427">
    <property type="component" value="Unassembled WGS sequence"/>
</dbReference>